<sequence>MALRSGRTRQTGRSDDTGITRTPLGTVRRAQTITTYGVGGMVAVEDQSYIVSGLDSWKHVWKSDVIYEPRLQHWLRVTRFQLPPADEPSSGDGIRVRLFPEMYSCATCKKLQEFRRFGSPAGKSVCGACDKPLTPSRFVIACENGHLDDFPYFEWVHKKSESNRDVNEKVKHELALESSGQTASLRSVVIKCSCGVRPASLEGAFGGGAMFALGIKCKGRRPWLGRDANEPGCTATPRTLQRGASAAWFAITRSALSIPPWSQSLQQRLNPHYDMFGVLLDNGVPDSALLSAIKKTDIMDDDRFTAEQVLAAIHRRRELEASALPDSDEAAPMLESANELRREEYNQLYDGTRIVSRDENFECVPAAGDGSALPYGIKRSMLVKRLREVRALESFTRVTMPDPAGGDTRRAAMANGTVDWLPAIEVSGEGVFLAIDENALQTWEQRPGPAARSQQIWYNHTMLLRERAERTGSTARLEDIKSPVTPRYVLLHTLAHVLINEWSLDCGYPAAALRERLYVDKDMAGLLIYTATSDSAGSLGGVVAQGEHRKLYETLESALSRAEWCSQDPPCMESEASGTNSLNLAACYACVLLAETSCETNNVFLDRAMLIGTPDDPSAGFFYKGD</sequence>
<dbReference type="EMBL" id="JBHSPA010000017">
    <property type="protein sequence ID" value="MFC5824972.1"/>
    <property type="molecule type" value="Genomic_DNA"/>
</dbReference>
<evidence type="ECO:0000313" key="4">
    <source>
        <dbReference type="Proteomes" id="UP001596058"/>
    </source>
</evidence>
<evidence type="ECO:0000259" key="2">
    <source>
        <dbReference type="Pfam" id="PF09369"/>
    </source>
</evidence>
<feature type="domain" description="MrfA-like Zn-binding" evidence="2">
    <location>
        <begin position="494"/>
        <end position="591"/>
    </location>
</feature>
<proteinExistence type="predicted"/>
<dbReference type="Pfam" id="PF09369">
    <property type="entry name" value="MZB"/>
    <property type="match status" value="1"/>
</dbReference>
<dbReference type="InterPro" id="IPR047721">
    <property type="entry name" value="DrmB"/>
</dbReference>
<protein>
    <submittedName>
        <fullName evidence="3">DrmB family protein</fullName>
    </submittedName>
</protein>
<dbReference type="RefSeq" id="WP_379514491.1">
    <property type="nucleotide sequence ID" value="NZ_JBHSPA010000017.1"/>
</dbReference>
<organism evidence="3 4">
    <name type="scientific">Nonomuraea insulae</name>
    <dbReference type="NCBI Taxonomy" id="1616787"/>
    <lineage>
        <taxon>Bacteria</taxon>
        <taxon>Bacillati</taxon>
        <taxon>Actinomycetota</taxon>
        <taxon>Actinomycetes</taxon>
        <taxon>Streptosporangiales</taxon>
        <taxon>Streptosporangiaceae</taxon>
        <taxon>Nonomuraea</taxon>
    </lineage>
</organism>
<evidence type="ECO:0000313" key="3">
    <source>
        <dbReference type="EMBL" id="MFC5824972.1"/>
    </source>
</evidence>
<name>A0ABW1CHM5_9ACTN</name>
<keyword evidence="4" id="KW-1185">Reference proteome</keyword>
<evidence type="ECO:0000256" key="1">
    <source>
        <dbReference type="SAM" id="MobiDB-lite"/>
    </source>
</evidence>
<dbReference type="NCBIfam" id="NF038324">
    <property type="entry name" value="DrmB_fam"/>
    <property type="match status" value="1"/>
</dbReference>
<comment type="caution">
    <text evidence="3">The sequence shown here is derived from an EMBL/GenBank/DDBJ whole genome shotgun (WGS) entry which is preliminary data.</text>
</comment>
<reference evidence="4" key="1">
    <citation type="journal article" date="2019" name="Int. J. Syst. Evol. Microbiol.">
        <title>The Global Catalogue of Microorganisms (GCM) 10K type strain sequencing project: providing services to taxonomists for standard genome sequencing and annotation.</title>
        <authorList>
            <consortium name="The Broad Institute Genomics Platform"/>
            <consortium name="The Broad Institute Genome Sequencing Center for Infectious Disease"/>
            <person name="Wu L."/>
            <person name="Ma J."/>
        </authorList>
    </citation>
    <scope>NUCLEOTIDE SEQUENCE [LARGE SCALE GENOMIC DNA]</scope>
    <source>
        <strain evidence="4">CCUG 53903</strain>
    </source>
</reference>
<feature type="region of interest" description="Disordered" evidence="1">
    <location>
        <begin position="1"/>
        <end position="22"/>
    </location>
</feature>
<accession>A0ABW1CHM5</accession>
<dbReference type="InterPro" id="IPR018973">
    <property type="entry name" value="MZB"/>
</dbReference>
<gene>
    <name evidence="3" type="primary">drmB</name>
    <name evidence="3" type="ORF">ACFPZ3_14020</name>
</gene>
<dbReference type="Proteomes" id="UP001596058">
    <property type="component" value="Unassembled WGS sequence"/>
</dbReference>